<evidence type="ECO:0000256" key="6">
    <source>
        <dbReference type="ARBA" id="ARBA00023080"/>
    </source>
</evidence>
<evidence type="ECO:0000256" key="2">
    <source>
        <dbReference type="ARBA" id="ARBA00022723"/>
    </source>
</evidence>
<dbReference type="SUPFAM" id="SSF52972">
    <property type="entry name" value="ITPase-like"/>
    <property type="match status" value="1"/>
</dbReference>
<dbReference type="NCBIfam" id="TIGR00042">
    <property type="entry name" value="RdgB/HAM1 family non-canonical purine NTP pyrophosphatase"/>
    <property type="match status" value="1"/>
</dbReference>
<dbReference type="GO" id="GO:0009143">
    <property type="term" value="P:nucleoside triphosphate catabolic process"/>
    <property type="evidence" value="ECO:0007669"/>
    <property type="project" value="InterPro"/>
</dbReference>
<evidence type="ECO:0000256" key="1">
    <source>
        <dbReference type="ARBA" id="ARBA00008023"/>
    </source>
</evidence>
<gene>
    <name evidence="7" type="ORF">ASZ90_014632</name>
</gene>
<evidence type="ECO:0000256" key="3">
    <source>
        <dbReference type="ARBA" id="ARBA00022741"/>
    </source>
</evidence>
<dbReference type="PANTHER" id="PTHR11067">
    <property type="entry name" value="INOSINE TRIPHOSPHATE PYROPHOSPHATASE/HAM1 PROTEIN"/>
    <property type="match status" value="1"/>
</dbReference>
<keyword evidence="4" id="KW-0378">Hydrolase</keyword>
<dbReference type="PANTHER" id="PTHR11067:SF9">
    <property type="entry name" value="INOSINE TRIPHOSPHATE PYROPHOSPHATASE"/>
    <property type="match status" value="1"/>
</dbReference>
<organism evidence="7">
    <name type="scientific">hydrocarbon metagenome</name>
    <dbReference type="NCBI Taxonomy" id="938273"/>
    <lineage>
        <taxon>unclassified sequences</taxon>
        <taxon>metagenomes</taxon>
        <taxon>ecological metagenomes</taxon>
    </lineage>
</organism>
<dbReference type="HAMAP" id="MF_01405">
    <property type="entry name" value="Non_canon_purine_NTPase"/>
    <property type="match status" value="1"/>
</dbReference>
<keyword evidence="3" id="KW-0547">Nucleotide-binding</keyword>
<dbReference type="EMBL" id="LNQE01001537">
    <property type="protein sequence ID" value="KUG15710.1"/>
    <property type="molecule type" value="Genomic_DNA"/>
</dbReference>
<dbReference type="Pfam" id="PF01725">
    <property type="entry name" value="Ham1p_like"/>
    <property type="match status" value="1"/>
</dbReference>
<name>A0A0W8F4N2_9ZZZZ</name>
<dbReference type="GO" id="GO:0017111">
    <property type="term" value="F:ribonucleoside triphosphate phosphatase activity"/>
    <property type="evidence" value="ECO:0007669"/>
    <property type="project" value="InterPro"/>
</dbReference>
<reference evidence="7" key="1">
    <citation type="journal article" date="2015" name="Proc. Natl. Acad. Sci. U.S.A.">
        <title>Networks of energetic and metabolic interactions define dynamics in microbial communities.</title>
        <authorList>
            <person name="Embree M."/>
            <person name="Liu J.K."/>
            <person name="Al-Bassam M.M."/>
            <person name="Zengler K."/>
        </authorList>
    </citation>
    <scope>NUCLEOTIDE SEQUENCE</scope>
</reference>
<dbReference type="InterPro" id="IPR020922">
    <property type="entry name" value="dITP/XTP_pyrophosphatase"/>
</dbReference>
<dbReference type="GO" id="GO:0005737">
    <property type="term" value="C:cytoplasm"/>
    <property type="evidence" value="ECO:0007669"/>
    <property type="project" value="TreeGrafter"/>
</dbReference>
<protein>
    <submittedName>
        <fullName evidence="7">Xanthosine/inosine triphosphate pyrophosphatase</fullName>
    </submittedName>
</protein>
<dbReference type="Gene3D" id="3.90.950.10">
    <property type="match status" value="1"/>
</dbReference>
<dbReference type="GO" id="GO:0047429">
    <property type="term" value="F:nucleoside triphosphate diphosphatase activity"/>
    <property type="evidence" value="ECO:0007669"/>
    <property type="project" value="InterPro"/>
</dbReference>
<comment type="similarity">
    <text evidence="1">Belongs to the HAM1 NTPase family.</text>
</comment>
<dbReference type="AlphaFoldDB" id="A0A0W8F4N2"/>
<keyword evidence="2" id="KW-0479">Metal-binding</keyword>
<accession>A0A0W8F4N2</accession>
<keyword evidence="6" id="KW-0546">Nucleotide metabolism</keyword>
<dbReference type="CDD" id="cd00515">
    <property type="entry name" value="HAM1"/>
    <property type="match status" value="1"/>
</dbReference>
<sequence length="188" mass="20528">MKIIVVTSNPHKADEVRAFFSGIVDVGHVSMDIPEYRSDDVGEIARKKAEYAHAALGSPVMVDDTGFFIAALNGFPGPYAAYVLSTLGNDGILKLMDGVCSRHAYFETAVAWADPSGIRVFRGRIDGVIVSPRGNAGFGYDPIFEVDGRTLAERDIDEKNRISHRARALSGMRDWLMAASRADHGQNR</sequence>
<evidence type="ECO:0000256" key="4">
    <source>
        <dbReference type="ARBA" id="ARBA00022801"/>
    </source>
</evidence>
<evidence type="ECO:0000313" key="7">
    <source>
        <dbReference type="EMBL" id="KUG15710.1"/>
    </source>
</evidence>
<dbReference type="InterPro" id="IPR029001">
    <property type="entry name" value="ITPase-like_fam"/>
</dbReference>
<keyword evidence="5" id="KW-0460">Magnesium</keyword>
<comment type="caution">
    <text evidence="7">The sequence shown here is derived from an EMBL/GenBank/DDBJ whole genome shotgun (WGS) entry which is preliminary data.</text>
</comment>
<dbReference type="GO" id="GO:0009117">
    <property type="term" value="P:nucleotide metabolic process"/>
    <property type="evidence" value="ECO:0007669"/>
    <property type="project" value="UniProtKB-KW"/>
</dbReference>
<proteinExistence type="inferred from homology"/>
<dbReference type="InterPro" id="IPR002637">
    <property type="entry name" value="RdgB/HAM1"/>
</dbReference>
<evidence type="ECO:0000256" key="5">
    <source>
        <dbReference type="ARBA" id="ARBA00022842"/>
    </source>
</evidence>
<dbReference type="GO" id="GO:0000166">
    <property type="term" value="F:nucleotide binding"/>
    <property type="evidence" value="ECO:0007669"/>
    <property type="project" value="UniProtKB-KW"/>
</dbReference>
<dbReference type="GO" id="GO:0046872">
    <property type="term" value="F:metal ion binding"/>
    <property type="evidence" value="ECO:0007669"/>
    <property type="project" value="UniProtKB-KW"/>
</dbReference>